<dbReference type="OrthoDB" id="9803653at2"/>
<dbReference type="GO" id="GO:0030234">
    <property type="term" value="F:enzyme regulator activity"/>
    <property type="evidence" value="ECO:0007669"/>
    <property type="project" value="TreeGrafter"/>
</dbReference>
<dbReference type="Gene3D" id="3.40.50.10610">
    <property type="entry name" value="ABC-type transport auxiliary lipoprotein component"/>
    <property type="match status" value="1"/>
</dbReference>
<organism evidence="3 4">
    <name type="scientific">Aeromonas diversa CDC 2478-85</name>
    <dbReference type="NCBI Taxonomy" id="1268237"/>
    <lineage>
        <taxon>Bacteria</taxon>
        <taxon>Pseudomonadati</taxon>
        <taxon>Pseudomonadota</taxon>
        <taxon>Gammaproteobacteria</taxon>
        <taxon>Aeromonadales</taxon>
        <taxon>Aeromonadaceae</taxon>
        <taxon>Aeromonas</taxon>
    </lineage>
</organism>
<feature type="signal peptide" evidence="2">
    <location>
        <begin position="1"/>
        <end position="23"/>
    </location>
</feature>
<accession>N9V6H2</accession>
<dbReference type="PROSITE" id="PS51257">
    <property type="entry name" value="PROKAR_LIPOPROTEIN"/>
    <property type="match status" value="1"/>
</dbReference>
<dbReference type="GO" id="GO:0031241">
    <property type="term" value="C:periplasmic side of cell outer membrane"/>
    <property type="evidence" value="ECO:0007669"/>
    <property type="project" value="TreeGrafter"/>
</dbReference>
<dbReference type="InterPro" id="IPR014094">
    <property type="entry name" value="LpoB"/>
</dbReference>
<proteinExistence type="predicted"/>
<dbReference type="Pfam" id="PF13036">
    <property type="entry name" value="LpoB"/>
    <property type="match status" value="1"/>
</dbReference>
<reference evidence="3 4" key="1">
    <citation type="journal article" date="2013" name="Genome Announc.">
        <title>Draft Genome Sequence of the Aeromonas diversa Type Strain.</title>
        <authorList>
            <person name="Farfan M."/>
            <person name="Spataro N."/>
            <person name="Sanglas A."/>
            <person name="Albarral V."/>
            <person name="Loren J.G."/>
            <person name="Bosch E."/>
            <person name="Fuste M.C."/>
        </authorList>
    </citation>
    <scope>NUCLEOTIDE SEQUENCE [LARGE SCALE GENOMIC DNA]</scope>
    <source>
        <strain evidence="3 4">2478-85</strain>
    </source>
</reference>
<gene>
    <name evidence="3" type="ORF">G114_16058</name>
</gene>
<evidence type="ECO:0000256" key="1">
    <source>
        <dbReference type="SAM" id="MobiDB-lite"/>
    </source>
</evidence>
<evidence type="ECO:0008006" key="5">
    <source>
        <dbReference type="Google" id="ProtNLM"/>
    </source>
</evidence>
<name>N9V6H2_9GAMM</name>
<evidence type="ECO:0000256" key="2">
    <source>
        <dbReference type="SAM" id="SignalP"/>
    </source>
</evidence>
<dbReference type="PANTHER" id="PTHR40593">
    <property type="entry name" value="PENICILLIN-BINDING PROTEIN ACTIVATOR LPOB"/>
    <property type="match status" value="1"/>
</dbReference>
<dbReference type="PATRIC" id="fig|1268237.3.peg.3160"/>
<feature type="chain" id="PRO_5004154219" description="Penicillin-binding protein activator LpoB" evidence="2">
    <location>
        <begin position="24"/>
        <end position="195"/>
    </location>
</feature>
<dbReference type="AlphaFoldDB" id="N9V6H2"/>
<feature type="region of interest" description="Disordered" evidence="1">
    <location>
        <begin position="27"/>
        <end position="59"/>
    </location>
</feature>
<feature type="compositionally biased region" description="Pro residues" evidence="1">
    <location>
        <begin position="32"/>
        <end position="44"/>
    </location>
</feature>
<protein>
    <recommendedName>
        <fullName evidence="5">Penicillin-binding protein activator LpoB</fullName>
    </recommendedName>
</protein>
<comment type="caution">
    <text evidence="3">The sequence shown here is derived from an EMBL/GenBank/DDBJ whole genome shotgun (WGS) entry which is preliminary data.</text>
</comment>
<dbReference type="GO" id="GO:0009252">
    <property type="term" value="P:peptidoglycan biosynthetic process"/>
    <property type="evidence" value="ECO:0007669"/>
    <property type="project" value="TreeGrafter"/>
</dbReference>
<keyword evidence="2" id="KW-0732">Signal</keyword>
<dbReference type="PANTHER" id="PTHR40593:SF1">
    <property type="entry name" value="PENICILLIN-BINDING PROTEIN ACTIVATOR LPOB"/>
    <property type="match status" value="1"/>
</dbReference>
<dbReference type="eggNOG" id="COG3417">
    <property type="taxonomic scope" value="Bacteria"/>
</dbReference>
<dbReference type="Proteomes" id="UP000023775">
    <property type="component" value="Unassembled WGS sequence"/>
</dbReference>
<dbReference type="EMBL" id="APVG01000051">
    <property type="protein sequence ID" value="ENY70892.1"/>
    <property type="molecule type" value="Genomic_DNA"/>
</dbReference>
<dbReference type="RefSeq" id="WP_005358587.1">
    <property type="nucleotide sequence ID" value="NZ_APVG01000051.1"/>
</dbReference>
<evidence type="ECO:0000313" key="3">
    <source>
        <dbReference type="EMBL" id="ENY70892.1"/>
    </source>
</evidence>
<evidence type="ECO:0000313" key="4">
    <source>
        <dbReference type="Proteomes" id="UP000023775"/>
    </source>
</evidence>
<sequence length="195" mass="20752">MKMRLLMLATALLLGGCSVNPYNWPGSESPAPVKPAKPTPPPVVKPAKPQQPESVKPSQSTATLAQAMADSFVQAPEVRQLAPSAPVLLLTPPQNGTGEPVDTRLMADIMRKRIAAQAGFRFVDSGQVAAITSQLEYQQGGMNPASLVRLGRQSGAGLMLYGDLAREGGRYRLSMSLMDLRSGELLWNGSRAAGR</sequence>
<keyword evidence="4" id="KW-1185">Reference proteome</keyword>